<dbReference type="Proteomes" id="UP001526201">
    <property type="component" value="Unassembled WGS sequence"/>
</dbReference>
<organism evidence="2 3">
    <name type="scientific">Mycolicibacterium komossense</name>
    <dbReference type="NCBI Taxonomy" id="1779"/>
    <lineage>
        <taxon>Bacteria</taxon>
        <taxon>Bacillati</taxon>
        <taxon>Actinomycetota</taxon>
        <taxon>Actinomycetes</taxon>
        <taxon>Mycobacteriales</taxon>
        <taxon>Mycobacteriaceae</taxon>
        <taxon>Mycolicibacterium</taxon>
    </lineage>
</organism>
<name>A0ABT3CJ51_9MYCO</name>
<protein>
    <submittedName>
        <fullName evidence="2">Nuclear transport factor 2 family protein</fullName>
    </submittedName>
</protein>
<dbReference type="Pfam" id="PF13577">
    <property type="entry name" value="SnoaL_4"/>
    <property type="match status" value="1"/>
</dbReference>
<accession>A0ABT3CJ51</accession>
<feature type="domain" description="SnoaL-like" evidence="1">
    <location>
        <begin position="13"/>
        <end position="138"/>
    </location>
</feature>
<keyword evidence="3" id="KW-1185">Reference proteome</keyword>
<dbReference type="CDD" id="cd00531">
    <property type="entry name" value="NTF2_like"/>
    <property type="match status" value="1"/>
</dbReference>
<dbReference type="SUPFAM" id="SSF54427">
    <property type="entry name" value="NTF2-like"/>
    <property type="match status" value="1"/>
</dbReference>
<dbReference type="InterPro" id="IPR032710">
    <property type="entry name" value="NTF2-like_dom_sf"/>
</dbReference>
<dbReference type="Gene3D" id="3.10.450.50">
    <property type="match status" value="1"/>
</dbReference>
<dbReference type="RefSeq" id="WP_264070757.1">
    <property type="nucleotide sequence ID" value="NZ_JACKTY010000043.1"/>
</dbReference>
<comment type="caution">
    <text evidence="2">The sequence shown here is derived from an EMBL/GenBank/DDBJ whole genome shotgun (WGS) entry which is preliminary data.</text>
</comment>
<reference evidence="2 3" key="1">
    <citation type="journal article" date="2022" name="BMC Genomics">
        <title>Comparative genome analysis of mycobacteria focusing on tRNA and non-coding RNA.</title>
        <authorList>
            <person name="Behra P.R.K."/>
            <person name="Pettersson B.M.F."/>
            <person name="Ramesh M."/>
            <person name="Das S."/>
            <person name="Dasgupta S."/>
            <person name="Kirsebom L.A."/>
        </authorList>
    </citation>
    <scope>NUCLEOTIDE SEQUENCE [LARGE SCALE GENOMIC DNA]</scope>
    <source>
        <strain evidence="2 3">DSM 44078</strain>
    </source>
</reference>
<dbReference type="InterPro" id="IPR037401">
    <property type="entry name" value="SnoaL-like"/>
</dbReference>
<evidence type="ECO:0000313" key="2">
    <source>
        <dbReference type="EMBL" id="MCV7229515.1"/>
    </source>
</evidence>
<sequence>MPEATRDRNSGIQTLLDERDIHRALARFARIADTKRFDSLTEVFADDVQFDYGSGQVEQGLAALRALMSHHLDHCGGTQHLIGSIFVDVDGDRAVSHAYVQARHQRVGDFVGPVFDSNGEYTDQWERRAEGWRIVRRDASWAMNTGDPTILSANGELG</sequence>
<evidence type="ECO:0000313" key="3">
    <source>
        <dbReference type="Proteomes" id="UP001526201"/>
    </source>
</evidence>
<evidence type="ECO:0000259" key="1">
    <source>
        <dbReference type="Pfam" id="PF13577"/>
    </source>
</evidence>
<gene>
    <name evidence="2" type="ORF">H7J73_26255</name>
</gene>
<dbReference type="EMBL" id="JACKTY010000043">
    <property type="protein sequence ID" value="MCV7229515.1"/>
    <property type="molecule type" value="Genomic_DNA"/>
</dbReference>
<proteinExistence type="predicted"/>